<evidence type="ECO:0000256" key="4">
    <source>
        <dbReference type="ARBA" id="ARBA00022692"/>
    </source>
</evidence>
<keyword evidence="6 9" id="KW-0472">Membrane</keyword>
<keyword evidence="5 9" id="KW-1133">Transmembrane helix</keyword>
<dbReference type="RefSeq" id="WP_379870559.1">
    <property type="nucleotide sequence ID" value="NZ_JBHTBH010000004.1"/>
</dbReference>
<evidence type="ECO:0000313" key="11">
    <source>
        <dbReference type="Proteomes" id="UP001596540"/>
    </source>
</evidence>
<comment type="subcellular location">
    <subcellularLocation>
        <location evidence="1">Cell membrane</location>
        <topology evidence="1">Multi-pass membrane protein</topology>
    </subcellularLocation>
</comment>
<feature type="transmembrane region" description="Helical" evidence="9">
    <location>
        <begin position="318"/>
        <end position="336"/>
    </location>
</feature>
<dbReference type="Pfam" id="PF09594">
    <property type="entry name" value="GT87"/>
    <property type="match status" value="1"/>
</dbReference>
<protein>
    <submittedName>
        <fullName evidence="10">Glycosyltransferase family 87 protein</fullName>
    </submittedName>
</protein>
<evidence type="ECO:0000256" key="1">
    <source>
        <dbReference type="ARBA" id="ARBA00004651"/>
    </source>
</evidence>
<evidence type="ECO:0000256" key="3">
    <source>
        <dbReference type="ARBA" id="ARBA00022679"/>
    </source>
</evidence>
<feature type="region of interest" description="Disordered" evidence="8">
    <location>
        <begin position="1"/>
        <end position="23"/>
    </location>
</feature>
<feature type="transmembrane region" description="Helical" evidence="9">
    <location>
        <begin position="132"/>
        <end position="152"/>
    </location>
</feature>
<dbReference type="EMBL" id="JBHTBH010000004">
    <property type="protein sequence ID" value="MFC7327970.1"/>
    <property type="molecule type" value="Genomic_DNA"/>
</dbReference>
<gene>
    <name evidence="10" type="ORF">ACFQRF_09465</name>
</gene>
<feature type="transmembrane region" description="Helical" evidence="9">
    <location>
        <begin position="254"/>
        <end position="272"/>
    </location>
</feature>
<feature type="transmembrane region" description="Helical" evidence="9">
    <location>
        <begin position="164"/>
        <end position="186"/>
    </location>
</feature>
<organism evidence="10 11">
    <name type="scientific">Marinactinospora rubrisoli</name>
    <dbReference type="NCBI Taxonomy" id="2715399"/>
    <lineage>
        <taxon>Bacteria</taxon>
        <taxon>Bacillati</taxon>
        <taxon>Actinomycetota</taxon>
        <taxon>Actinomycetes</taxon>
        <taxon>Streptosporangiales</taxon>
        <taxon>Nocardiopsidaceae</taxon>
        <taxon>Marinactinospora</taxon>
    </lineage>
</organism>
<evidence type="ECO:0000256" key="5">
    <source>
        <dbReference type="ARBA" id="ARBA00022989"/>
    </source>
</evidence>
<dbReference type="PIRSF" id="PIRSF010361">
    <property type="entry name" value="UCP010361"/>
    <property type="match status" value="1"/>
</dbReference>
<comment type="similarity">
    <text evidence="7">Belongs to the glycosyltransferase 87 family.</text>
</comment>
<evidence type="ECO:0000256" key="9">
    <source>
        <dbReference type="SAM" id="Phobius"/>
    </source>
</evidence>
<accession>A0ABW2KFB1</accession>
<proteinExistence type="inferred from homology"/>
<sequence length="453" mass="47841">MTVVPDEPAGAGDDVAGTSRMSAGTPRSAAARAVVPWLPLIGLALLGAVLGYLAKYPCRFGEGWVNGTQFQYGCYSDVFPLYFRDELDTGVVPYLDRAVEYPVLTGALMYLLAGAVSWLPDPMARGLGYFDATAVVLGICLAAGVLGVGYLAGRRGGGAFDRRAALAAGAFVALTPPALLTAFINWDLLAVALATGGLAAHARGRHGWAGVLIGLAVAAKFYPLLFLGPLLVLAVRDLVRDRDTGGLRAFGRTLGAAVLAWAVVNAPVAVAAPEGWATFFRFSQERGADWGSVYYLLGMAGLMPSGDLDLLNRVGTGVLLLACVGVALLGVFARRRPPVEQLVFLVVAAFLITNKVWSPQFVLWLLPLAALAWPRAVPPLPALVVFGLWQLAEIGYVLGVWQYLLFVTQPDGATAPGIEAGTYAVLSLGRLSTLVMMCALIVVDCRRSGHFRP</sequence>
<feature type="transmembrane region" description="Helical" evidence="9">
    <location>
        <begin position="380"/>
        <end position="403"/>
    </location>
</feature>
<comment type="caution">
    <text evidence="10">The sequence shown here is derived from an EMBL/GenBank/DDBJ whole genome shotgun (WGS) entry which is preliminary data.</text>
</comment>
<reference evidence="11" key="1">
    <citation type="journal article" date="2019" name="Int. J. Syst. Evol. Microbiol.">
        <title>The Global Catalogue of Microorganisms (GCM) 10K type strain sequencing project: providing services to taxonomists for standard genome sequencing and annotation.</title>
        <authorList>
            <consortium name="The Broad Institute Genomics Platform"/>
            <consortium name="The Broad Institute Genome Sequencing Center for Infectious Disease"/>
            <person name="Wu L."/>
            <person name="Ma J."/>
        </authorList>
    </citation>
    <scope>NUCLEOTIDE SEQUENCE [LARGE SCALE GENOMIC DNA]</scope>
    <source>
        <strain evidence="11">CGMCC 4.7382</strain>
    </source>
</reference>
<evidence type="ECO:0000256" key="8">
    <source>
        <dbReference type="SAM" id="MobiDB-lite"/>
    </source>
</evidence>
<dbReference type="Proteomes" id="UP001596540">
    <property type="component" value="Unassembled WGS sequence"/>
</dbReference>
<keyword evidence="4 9" id="KW-0812">Transmembrane</keyword>
<keyword evidence="3" id="KW-0808">Transferase</keyword>
<evidence type="ECO:0000313" key="10">
    <source>
        <dbReference type="EMBL" id="MFC7327970.1"/>
    </source>
</evidence>
<feature type="transmembrane region" description="Helical" evidence="9">
    <location>
        <begin position="34"/>
        <end position="54"/>
    </location>
</feature>
<feature type="transmembrane region" description="Helical" evidence="9">
    <location>
        <begin position="101"/>
        <end position="120"/>
    </location>
</feature>
<dbReference type="InterPro" id="IPR018584">
    <property type="entry name" value="GT87"/>
</dbReference>
<dbReference type="InterPro" id="IPR016570">
    <property type="entry name" value="UCP010361"/>
</dbReference>
<feature type="transmembrane region" description="Helical" evidence="9">
    <location>
        <begin position="206"/>
        <end position="233"/>
    </location>
</feature>
<keyword evidence="2" id="KW-1003">Cell membrane</keyword>
<evidence type="ECO:0000256" key="2">
    <source>
        <dbReference type="ARBA" id="ARBA00022475"/>
    </source>
</evidence>
<name>A0ABW2KFB1_9ACTN</name>
<feature type="transmembrane region" description="Helical" evidence="9">
    <location>
        <begin position="342"/>
        <end position="368"/>
    </location>
</feature>
<evidence type="ECO:0000256" key="6">
    <source>
        <dbReference type="ARBA" id="ARBA00023136"/>
    </source>
</evidence>
<feature type="transmembrane region" description="Helical" evidence="9">
    <location>
        <begin position="423"/>
        <end position="443"/>
    </location>
</feature>
<keyword evidence="11" id="KW-1185">Reference proteome</keyword>
<evidence type="ECO:0000256" key="7">
    <source>
        <dbReference type="ARBA" id="ARBA00024033"/>
    </source>
</evidence>